<dbReference type="FunFam" id="1.20.1640.10:FF:000035">
    <property type="entry name" value="PaTched Related family"/>
    <property type="match status" value="1"/>
</dbReference>
<evidence type="ECO:0000313" key="10">
    <source>
        <dbReference type="Proteomes" id="UP000829354"/>
    </source>
</evidence>
<name>A0AAE9EDU1_CAEBR</name>
<keyword evidence="10" id="KW-1185">Reference proteome</keyword>
<dbReference type="InterPro" id="IPR051697">
    <property type="entry name" value="Patched_domain-protein"/>
</dbReference>
<dbReference type="Proteomes" id="UP000829354">
    <property type="component" value="Chromosome II"/>
</dbReference>
<feature type="transmembrane region" description="Helical" evidence="7">
    <location>
        <begin position="40"/>
        <end position="60"/>
    </location>
</feature>
<gene>
    <name evidence="9" type="ORF">L5515_014268</name>
</gene>
<evidence type="ECO:0000313" key="9">
    <source>
        <dbReference type="EMBL" id="UMM17980.1"/>
    </source>
</evidence>
<dbReference type="SMART" id="SM00355">
    <property type="entry name" value="ZnF_C2H2"/>
    <property type="match status" value="3"/>
</dbReference>
<dbReference type="PANTHER" id="PTHR10796:SF94">
    <property type="entry name" value="SSD DOMAIN-CONTAINING PROTEIN"/>
    <property type="match status" value="1"/>
</dbReference>
<evidence type="ECO:0000256" key="2">
    <source>
        <dbReference type="ARBA" id="ARBA00005585"/>
    </source>
</evidence>
<evidence type="ECO:0000259" key="8">
    <source>
        <dbReference type="PROSITE" id="PS50156"/>
    </source>
</evidence>
<keyword evidence="6" id="KW-0325">Glycoprotein</keyword>
<dbReference type="GO" id="GO:0016020">
    <property type="term" value="C:membrane"/>
    <property type="evidence" value="ECO:0007669"/>
    <property type="project" value="UniProtKB-SubCell"/>
</dbReference>
<dbReference type="InterPro" id="IPR013087">
    <property type="entry name" value="Znf_C2H2_type"/>
</dbReference>
<keyword evidence="4 7" id="KW-1133">Transmembrane helix</keyword>
<keyword evidence="5 7" id="KW-0472">Membrane</keyword>
<dbReference type="PROSITE" id="PS50156">
    <property type="entry name" value="SSD"/>
    <property type="match status" value="1"/>
</dbReference>
<dbReference type="SUPFAM" id="SSF57667">
    <property type="entry name" value="beta-beta-alpha zinc fingers"/>
    <property type="match status" value="1"/>
</dbReference>
<comment type="subcellular location">
    <subcellularLocation>
        <location evidence="1">Membrane</location>
        <topology evidence="1">Multi-pass membrane protein</topology>
    </subcellularLocation>
</comment>
<feature type="transmembrane region" description="Helical" evidence="7">
    <location>
        <begin position="270"/>
        <end position="289"/>
    </location>
</feature>
<sequence length="1128" mass="127887">MMVNKDGAGRDQDDSFLLSLLSFCEMNWISYYLGNHPRRVLLTVFCVLIPLLSYFLIYPLEIECDIRRGFANKHGHAVEELTKFSNFYNISVGGLEIWGILARNKSTDKDLKINLKLLNEIDELHQYVWNYTTEYKGETIRFKDLSSEDINYVFNYYRRLLAIDWMPSVNLSYPLASAFGHSFYLGSQFFGVNRGEESKVGPIKTSQFVALWYMSKAETFEQKQKLQAVQLGIFKKSAEKPNDLLFDFEMFGDQVANSEMLRGTLTTVKLFFIGGCLMVAFMACTFTELTVFSKIMLIIGAIGSPIAATGACFAILGWVGHPFNSIMCITPFLILGIGVDDAFLLLNCWRREESKEKSAKEAQNQLARVIREISPSMAITSLTNTLAFGVGFLAPTPQMSSFCLGTALAIVLDFLLEFLIFVPCMVLFYEKKPKSEVKNEKRIEAENKVDLQEASISTATFNWRSFTGWLLSVPGRFLVILLYLSIFTATYLGVTCMESTFDPSKTFPSDSKLVDSLASFTSIQEEYSPLNFLSNVPDLQNDTDVAIFEEMIHRLENREGCYGNTASHNIYRDYKEYLNYTKSEEKNYNQLEKFLKGRVMDDGGTIKWHKEGNDTVIDLINFVVVCQGRSSWSERAVNVEKTRQILVDYPQYNITLFDYDGTIYDLIITVKGELVKSLAITFTCMTIACFVIMPSFVAPTIASVATVSISFCLIGFLSIWGQNLDPVTMIDVIMAIGFSVDYSAHVCYHYYCAREQNLGSKQEVITQVLQAVGRPVIEASLTTLLCMAPLFVVPVYMIQSFAKTPAGFRDTPTRLGYTQFPLQPHFRMSFLNNDFGSPPPATSSPPSMPKIPTIQDMLNNIGASTGVNLIQPNPYLQNQIPINVPQLAFNPFLHMNPAISQEIIQQFIAMSFNAQNVLTGMGNIGEDEASCNLKMRRGDLLKMKSVSMESTEDPPSISIDPNGDMIVPNNDKEGWCRNKKYIERTENGYMCTVCRKVYGRYNSVSYHVTIYHRNPPIKCNMPNCQFTTREARYIHFHKYYRHGIPLPQSIDQGSRKCPHCRHVSKSPAMLEKHIRRHQLKDEISNGSIDLSEAMRERTSTICDETMDIEEQEPETEFVMETKPRSCTL</sequence>
<accession>A0AAE9EDU1</accession>
<feature type="domain" description="SSD" evidence="8">
    <location>
        <begin position="267"/>
        <end position="427"/>
    </location>
</feature>
<feature type="transmembrane region" description="Helical" evidence="7">
    <location>
        <begin position="473"/>
        <end position="494"/>
    </location>
</feature>
<dbReference type="FunFam" id="1.20.1640.10:FF:000058">
    <property type="entry name" value="PaTched Related family"/>
    <property type="match status" value="1"/>
</dbReference>
<evidence type="ECO:0000256" key="4">
    <source>
        <dbReference type="ARBA" id="ARBA00022989"/>
    </source>
</evidence>
<dbReference type="InterPro" id="IPR003392">
    <property type="entry name" value="PTHD_SSD"/>
</dbReference>
<reference evidence="9 10" key="1">
    <citation type="submission" date="2022-04" db="EMBL/GenBank/DDBJ databases">
        <title>Chromosome-level reference genomes for two strains of Caenorhabditis briggsae: an improved platform for comparative genomics.</title>
        <authorList>
            <person name="Stevens L."/>
            <person name="Andersen E."/>
        </authorList>
    </citation>
    <scope>NUCLEOTIDE SEQUENCE [LARGE SCALE GENOMIC DNA]</scope>
    <source>
        <strain evidence="9">VX34</strain>
        <tissue evidence="9">Whole-organism</tissue>
    </source>
</reference>
<proteinExistence type="inferred from homology"/>
<evidence type="ECO:0000256" key="7">
    <source>
        <dbReference type="SAM" id="Phobius"/>
    </source>
</evidence>
<evidence type="ECO:0000256" key="3">
    <source>
        <dbReference type="ARBA" id="ARBA00022692"/>
    </source>
</evidence>
<feature type="transmembrane region" description="Helical" evidence="7">
    <location>
        <begin position="326"/>
        <end position="346"/>
    </location>
</feature>
<dbReference type="InterPro" id="IPR000731">
    <property type="entry name" value="SSD"/>
</dbReference>
<feature type="transmembrane region" description="Helical" evidence="7">
    <location>
        <begin position="295"/>
        <end position="319"/>
    </location>
</feature>
<dbReference type="SUPFAM" id="SSF82866">
    <property type="entry name" value="Multidrug efflux transporter AcrB transmembrane domain"/>
    <property type="match status" value="2"/>
</dbReference>
<keyword evidence="3 7" id="KW-0812">Transmembrane</keyword>
<feature type="transmembrane region" description="Helical" evidence="7">
    <location>
        <begin position="700"/>
        <end position="720"/>
    </location>
</feature>
<protein>
    <recommendedName>
        <fullName evidence="8">SSD domain-containing protein</fullName>
    </recommendedName>
</protein>
<feature type="transmembrane region" description="Helical" evidence="7">
    <location>
        <begin position="406"/>
        <end position="429"/>
    </location>
</feature>
<feature type="transmembrane region" description="Helical" evidence="7">
    <location>
        <begin position="674"/>
        <end position="694"/>
    </location>
</feature>
<dbReference type="PROSITE" id="PS00028">
    <property type="entry name" value="ZINC_FINGER_C2H2_1"/>
    <property type="match status" value="1"/>
</dbReference>
<dbReference type="PANTHER" id="PTHR10796">
    <property type="entry name" value="PATCHED-RELATED"/>
    <property type="match status" value="1"/>
</dbReference>
<dbReference type="InterPro" id="IPR036236">
    <property type="entry name" value="Znf_C2H2_sf"/>
</dbReference>
<comment type="similarity">
    <text evidence="2">Belongs to the patched family.</text>
</comment>
<dbReference type="Pfam" id="PF02460">
    <property type="entry name" value="Patched"/>
    <property type="match status" value="1"/>
</dbReference>
<organism evidence="9 10">
    <name type="scientific">Caenorhabditis briggsae</name>
    <dbReference type="NCBI Taxonomy" id="6238"/>
    <lineage>
        <taxon>Eukaryota</taxon>
        <taxon>Metazoa</taxon>
        <taxon>Ecdysozoa</taxon>
        <taxon>Nematoda</taxon>
        <taxon>Chromadorea</taxon>
        <taxon>Rhabditida</taxon>
        <taxon>Rhabditina</taxon>
        <taxon>Rhabditomorpha</taxon>
        <taxon>Rhabditoidea</taxon>
        <taxon>Rhabditidae</taxon>
        <taxon>Peloderinae</taxon>
        <taxon>Caenorhabditis</taxon>
    </lineage>
</organism>
<evidence type="ECO:0000256" key="1">
    <source>
        <dbReference type="ARBA" id="ARBA00004141"/>
    </source>
</evidence>
<dbReference type="EMBL" id="CP092621">
    <property type="protein sequence ID" value="UMM17980.1"/>
    <property type="molecule type" value="Genomic_DNA"/>
</dbReference>
<evidence type="ECO:0000256" key="6">
    <source>
        <dbReference type="ARBA" id="ARBA00023180"/>
    </source>
</evidence>
<evidence type="ECO:0000256" key="5">
    <source>
        <dbReference type="ARBA" id="ARBA00023136"/>
    </source>
</evidence>
<dbReference type="Gene3D" id="1.20.1640.10">
    <property type="entry name" value="Multidrug efflux transporter AcrB transmembrane domain"/>
    <property type="match status" value="2"/>
</dbReference>
<dbReference type="AlphaFoldDB" id="A0AAE9EDU1"/>